<evidence type="ECO:0000256" key="4">
    <source>
        <dbReference type="ARBA" id="ARBA00022832"/>
    </source>
</evidence>
<evidence type="ECO:0000259" key="9">
    <source>
        <dbReference type="Pfam" id="PF20791"/>
    </source>
</evidence>
<evidence type="ECO:0000256" key="2">
    <source>
        <dbReference type="ARBA" id="ARBA00022516"/>
    </source>
</evidence>
<name>A0NIL7_OENOE</name>
<keyword evidence="3" id="KW-0378">Hydrolase</keyword>
<dbReference type="Pfam" id="PF01643">
    <property type="entry name" value="Acyl-ACP_TE"/>
    <property type="match status" value="1"/>
</dbReference>
<comment type="similarity">
    <text evidence="1">Belongs to the acyl-ACP thioesterase family.</text>
</comment>
<feature type="domain" description="Acyl-ACP thioesterase N-terminal hotdog" evidence="8">
    <location>
        <begin position="17"/>
        <end position="141"/>
    </location>
</feature>
<keyword evidence="6" id="KW-0443">Lipid metabolism</keyword>
<dbReference type="InterPro" id="IPR029069">
    <property type="entry name" value="HotDog_dom_sf"/>
</dbReference>
<comment type="caution">
    <text evidence="10">The sequence shown here is derived from an EMBL/GenBank/DDBJ whole genome shotgun (WGS) entry which is preliminary data.</text>
</comment>
<dbReference type="GO" id="GO:0000036">
    <property type="term" value="F:acyl carrier activity"/>
    <property type="evidence" value="ECO:0007669"/>
    <property type="project" value="TreeGrafter"/>
</dbReference>
<keyword evidence="5" id="KW-0809">Transit peptide</keyword>
<gene>
    <name evidence="10" type="ORF">OENOO_50028</name>
</gene>
<organism evidence="10 11">
    <name type="scientific">Oenococcus oeni ATCC BAA-1163</name>
    <dbReference type="NCBI Taxonomy" id="379360"/>
    <lineage>
        <taxon>Bacteria</taxon>
        <taxon>Bacillati</taxon>
        <taxon>Bacillota</taxon>
        <taxon>Bacilli</taxon>
        <taxon>Lactobacillales</taxon>
        <taxon>Lactobacillaceae</taxon>
        <taxon>Oenococcus</taxon>
    </lineage>
</organism>
<dbReference type="GO" id="GO:0016297">
    <property type="term" value="F:fatty acyl-[ACP] hydrolase activity"/>
    <property type="evidence" value="ECO:0007669"/>
    <property type="project" value="InterPro"/>
</dbReference>
<dbReference type="AlphaFoldDB" id="A0NIL7"/>
<evidence type="ECO:0000259" key="8">
    <source>
        <dbReference type="Pfam" id="PF01643"/>
    </source>
</evidence>
<dbReference type="Pfam" id="PF20791">
    <property type="entry name" value="Acyl-ACP_TE_C"/>
    <property type="match status" value="1"/>
</dbReference>
<evidence type="ECO:0000256" key="3">
    <source>
        <dbReference type="ARBA" id="ARBA00022801"/>
    </source>
</evidence>
<protein>
    <submittedName>
        <fullName evidence="10">Acyl-ACP thioesterase</fullName>
    </submittedName>
</protein>
<dbReference type="InterPro" id="IPR045023">
    <property type="entry name" value="FATA/B"/>
</dbReference>
<evidence type="ECO:0000256" key="7">
    <source>
        <dbReference type="ARBA" id="ARBA00023160"/>
    </source>
</evidence>
<accession>A0NIL7</accession>
<reference evidence="10 11" key="1">
    <citation type="submission" date="2006-11" db="EMBL/GenBank/DDBJ databases">
        <authorList>
            <consortium name="Laboratoire de Microbiologie (Universite Bourgogne)"/>
            <consortium name="GENOME Express"/>
            <consortium name="UMR Oenologie Ampelologie (Universite Bordeaux 2)"/>
            <person name="Guzzo J."/>
        </authorList>
    </citation>
    <scope>NUCLEOTIDE SEQUENCE [LARGE SCALE GENOMIC DNA]</scope>
    <source>
        <strain evidence="10 11">ATCC BAA-1163</strain>
    </source>
</reference>
<evidence type="ECO:0000256" key="1">
    <source>
        <dbReference type="ARBA" id="ARBA00006500"/>
    </source>
</evidence>
<evidence type="ECO:0000313" key="11">
    <source>
        <dbReference type="Proteomes" id="UP000003346"/>
    </source>
</evidence>
<dbReference type="SUPFAM" id="SSF54637">
    <property type="entry name" value="Thioesterase/thiol ester dehydrase-isomerase"/>
    <property type="match status" value="2"/>
</dbReference>
<keyword evidence="7" id="KW-0275">Fatty acid biosynthesis</keyword>
<dbReference type="EMBL" id="AAUV01000045">
    <property type="protein sequence ID" value="EAV39670.1"/>
    <property type="molecule type" value="Genomic_DNA"/>
</dbReference>
<proteinExistence type="inferred from homology"/>
<evidence type="ECO:0000313" key="10">
    <source>
        <dbReference type="EMBL" id="EAV39670.1"/>
    </source>
</evidence>
<feature type="domain" description="Acyl-ACP thioesterase-like C-terminal" evidence="9">
    <location>
        <begin position="169"/>
        <end position="257"/>
    </location>
</feature>
<dbReference type="PANTHER" id="PTHR31727:SF6">
    <property type="entry name" value="OLEOYL-ACYL CARRIER PROTEIN THIOESTERASE 1, CHLOROPLASTIC"/>
    <property type="match status" value="1"/>
</dbReference>
<keyword evidence="4" id="KW-0276">Fatty acid metabolism</keyword>
<dbReference type="InterPro" id="IPR002864">
    <property type="entry name" value="Acyl-ACP_thioesterase_NHD"/>
</dbReference>
<dbReference type="InterPro" id="IPR049427">
    <property type="entry name" value="Acyl-ACP_TE_C"/>
</dbReference>
<evidence type="ECO:0000256" key="6">
    <source>
        <dbReference type="ARBA" id="ARBA00023098"/>
    </source>
</evidence>
<keyword evidence="2" id="KW-0444">Lipid biosynthesis</keyword>
<dbReference type="PANTHER" id="PTHR31727">
    <property type="entry name" value="OLEOYL-ACYL CARRIER PROTEIN THIOESTERASE 1, CHLOROPLASTIC"/>
    <property type="match status" value="1"/>
</dbReference>
<sequence length="260" mass="30511">MFIKFTIRRKTMSEIYSEELYIEDFYCDRTAKLSLPMITELAISVSSKQTVEMGIGMQRLVEAHHGWILLQYDIKINRRPNLGEKIKIRTDPKRHNRFFAFRDFDFFDQDGNTLIHIDSLWAMIDLKRRRLVSIDSEFVDPLKGNLVDRLERLEKPADLDRSFSGASISVEEIKANYFDIDTNQHVNNSNYLKFFLVPVAENFLLRHEPKRILIKYVKEIRLNQSVVSMAQFIGPLHSVHEISDNSLINAQAEIEWSEVE</sequence>
<evidence type="ECO:0000256" key="5">
    <source>
        <dbReference type="ARBA" id="ARBA00022946"/>
    </source>
</evidence>
<dbReference type="Proteomes" id="UP000003346">
    <property type="component" value="Unassembled WGS sequence"/>
</dbReference>
<dbReference type="HOGENOM" id="CLU_045466_2_0_9"/>
<dbReference type="Gene3D" id="3.10.129.10">
    <property type="entry name" value="Hotdog Thioesterase"/>
    <property type="match status" value="1"/>
</dbReference>